<dbReference type="AlphaFoldDB" id="A0A448XQK3"/>
<feature type="region of interest" description="Disordered" evidence="1">
    <location>
        <begin position="23"/>
        <end position="46"/>
    </location>
</feature>
<evidence type="ECO:0000256" key="1">
    <source>
        <dbReference type="SAM" id="MobiDB-lite"/>
    </source>
</evidence>
<proteinExistence type="predicted"/>
<gene>
    <name evidence="2" type="ORF">PXEA_LOCUS35843</name>
</gene>
<dbReference type="Proteomes" id="UP000784294">
    <property type="component" value="Unassembled WGS sequence"/>
</dbReference>
<comment type="caution">
    <text evidence="2">The sequence shown here is derived from an EMBL/GenBank/DDBJ whole genome shotgun (WGS) entry which is preliminary data.</text>
</comment>
<feature type="compositionally biased region" description="Basic and acidic residues" evidence="1">
    <location>
        <begin position="28"/>
        <end position="40"/>
    </location>
</feature>
<name>A0A448XQK3_9PLAT</name>
<keyword evidence="3" id="KW-1185">Reference proteome</keyword>
<accession>A0A448XQK3</accession>
<sequence>MWAACGCRRMERYLYDLKSRKYTHRHGHPSERGGRRDEVKSVPQQRLHRRYRIAVERPIDRPTGCHREWTKVCRFAGRDDSTLTFTPLRILDTLGKC</sequence>
<evidence type="ECO:0000313" key="2">
    <source>
        <dbReference type="EMBL" id="VEL42403.1"/>
    </source>
</evidence>
<reference evidence="2" key="1">
    <citation type="submission" date="2018-11" db="EMBL/GenBank/DDBJ databases">
        <authorList>
            <consortium name="Pathogen Informatics"/>
        </authorList>
    </citation>
    <scope>NUCLEOTIDE SEQUENCE</scope>
</reference>
<dbReference type="EMBL" id="CAAALY010274232">
    <property type="protein sequence ID" value="VEL42403.1"/>
    <property type="molecule type" value="Genomic_DNA"/>
</dbReference>
<organism evidence="2 3">
    <name type="scientific">Protopolystoma xenopodis</name>
    <dbReference type="NCBI Taxonomy" id="117903"/>
    <lineage>
        <taxon>Eukaryota</taxon>
        <taxon>Metazoa</taxon>
        <taxon>Spiralia</taxon>
        <taxon>Lophotrochozoa</taxon>
        <taxon>Platyhelminthes</taxon>
        <taxon>Monogenea</taxon>
        <taxon>Polyopisthocotylea</taxon>
        <taxon>Polystomatidea</taxon>
        <taxon>Polystomatidae</taxon>
        <taxon>Protopolystoma</taxon>
    </lineage>
</organism>
<evidence type="ECO:0000313" key="3">
    <source>
        <dbReference type="Proteomes" id="UP000784294"/>
    </source>
</evidence>
<protein>
    <submittedName>
        <fullName evidence="2">Uncharacterized protein</fullName>
    </submittedName>
</protein>